<evidence type="ECO:0000256" key="3">
    <source>
        <dbReference type="SAM" id="Coils"/>
    </source>
</evidence>
<evidence type="ECO:0000313" key="5">
    <source>
        <dbReference type="Proteomes" id="UP000294802"/>
    </source>
</evidence>
<dbReference type="PANTHER" id="PTHR38432">
    <property type="entry name" value="TELA-LIKE PROTEIN SAOUHSC_01408"/>
    <property type="match status" value="1"/>
</dbReference>
<proteinExistence type="inferred from homology"/>
<comment type="similarity">
    <text evidence="1 2">Belongs to the TelA family.</text>
</comment>
<dbReference type="OrthoDB" id="9768858at2"/>
<name>A0A4R6BXP7_9STAP</name>
<dbReference type="PANTHER" id="PTHR38432:SF1">
    <property type="entry name" value="TELA-LIKE PROTEIN SAOUHSC_01408"/>
    <property type="match status" value="1"/>
</dbReference>
<dbReference type="EMBL" id="SCWB01000001">
    <property type="protein sequence ID" value="TDM13272.1"/>
    <property type="molecule type" value="Genomic_DNA"/>
</dbReference>
<dbReference type="InterPro" id="IPR008863">
    <property type="entry name" value="Toxic_anion-R_TelA"/>
</dbReference>
<feature type="coiled-coil region" evidence="3">
    <location>
        <begin position="358"/>
        <end position="385"/>
    </location>
</feature>
<protein>
    <submittedName>
        <fullName evidence="4">Toxic anion resistance protein</fullName>
    </submittedName>
</protein>
<keyword evidence="5" id="KW-1185">Reference proteome</keyword>
<dbReference type="AlphaFoldDB" id="A0A4R6BXP7"/>
<comment type="caution">
    <text evidence="4">The sequence shown here is derived from an EMBL/GenBank/DDBJ whole genome shotgun (WGS) entry which is preliminary data.</text>
</comment>
<evidence type="ECO:0000256" key="1">
    <source>
        <dbReference type="ARBA" id="ARBA00005541"/>
    </source>
</evidence>
<reference evidence="4 5" key="1">
    <citation type="submission" date="2019-01" db="EMBL/GenBank/DDBJ databases">
        <title>Draft genome sequences of the type strains of six Macrococcus species.</title>
        <authorList>
            <person name="Mazhar S."/>
            <person name="Altermann E."/>
            <person name="Hill C."/>
            <person name="Mcauliffe O."/>
        </authorList>
    </citation>
    <scope>NUCLEOTIDE SEQUENCE [LARGE SCALE GENOMIC DNA]</scope>
    <source>
        <strain evidence="4 5">CCM4815</strain>
    </source>
</reference>
<accession>A0A4R6BXP7</accession>
<dbReference type="PIRSF" id="PIRSF026508">
    <property type="entry name" value="TelA"/>
    <property type="match status" value="1"/>
</dbReference>
<evidence type="ECO:0000256" key="2">
    <source>
        <dbReference type="PIRNR" id="PIRNR026508"/>
    </source>
</evidence>
<organism evidence="4 5">
    <name type="scientific">Macrococcus lamae</name>
    <dbReference type="NCBI Taxonomy" id="198484"/>
    <lineage>
        <taxon>Bacteria</taxon>
        <taxon>Bacillati</taxon>
        <taxon>Bacillota</taxon>
        <taxon>Bacilli</taxon>
        <taxon>Bacillales</taxon>
        <taxon>Staphylococcaceae</taxon>
        <taxon>Macrococcus</taxon>
    </lineage>
</organism>
<dbReference type="Pfam" id="PF05816">
    <property type="entry name" value="TelA"/>
    <property type="match status" value="1"/>
</dbReference>
<evidence type="ECO:0000313" key="4">
    <source>
        <dbReference type="EMBL" id="TDM13272.1"/>
    </source>
</evidence>
<dbReference type="RefSeq" id="WP_133442875.1">
    <property type="nucleotide sequence ID" value="NZ_SCWB01000001.1"/>
</dbReference>
<keyword evidence="3" id="KW-0175">Coiled coil</keyword>
<gene>
    <name evidence="4" type="ORF">ERX29_01335</name>
</gene>
<dbReference type="Proteomes" id="UP000294802">
    <property type="component" value="Unassembled WGS sequence"/>
</dbReference>
<sequence length="388" mass="44559">MPKDNLLDDLTANPFADTTLQPEVQAQPFARPDITTQTVQLSPEKREKINQIKNQIKPLDSENLLMYGANAQMKLSQFSHQILDEVQRKDIGPIGDNLDNLMKKLKEIDPDELNEQEKSRFKRLFKKVSSSINELLSRYQSVSGQIDRISVELSHSKDVLMKDVALLDRLYEENRSYFEALDMFILAAEEKRDELNADLPLLQQKAAASNDQLMVQEVNDMRHYINRLDKRVYDLKLSRQITLQSAPQIRMIQDVNQTLAEKIQSSILTSIPLWKNQMAIALSLLHQQKASKAQQQVTNTTNELLLKNSEMLKTNTILTAQENERGIVEIETLKTTQNNIVETIRETLTIQQEGATRRRAAEAELSKMESDLKNQLLQLQSEKNQSNF</sequence>